<feature type="region of interest" description="Disordered" evidence="1">
    <location>
        <begin position="127"/>
        <end position="150"/>
    </location>
</feature>
<evidence type="ECO:0000256" key="2">
    <source>
        <dbReference type="SAM" id="Phobius"/>
    </source>
</evidence>
<protein>
    <submittedName>
        <fullName evidence="3">Invasion associated locus B family protein</fullName>
    </submittedName>
</protein>
<keyword evidence="4" id="KW-1185">Reference proteome</keyword>
<organism evidence="3 4">
    <name type="scientific">Segnochrobactrum spirostomi</name>
    <dbReference type="NCBI Taxonomy" id="2608987"/>
    <lineage>
        <taxon>Bacteria</taxon>
        <taxon>Pseudomonadati</taxon>
        <taxon>Pseudomonadota</taxon>
        <taxon>Alphaproteobacteria</taxon>
        <taxon>Hyphomicrobiales</taxon>
        <taxon>Segnochrobactraceae</taxon>
        <taxon>Segnochrobactrum</taxon>
    </lineage>
</organism>
<feature type="compositionally biased region" description="Polar residues" evidence="1">
    <location>
        <begin position="31"/>
        <end position="45"/>
    </location>
</feature>
<keyword evidence="2" id="KW-0472">Membrane</keyword>
<dbReference type="InterPro" id="IPR010642">
    <property type="entry name" value="Invasion_prot_B"/>
</dbReference>
<gene>
    <name evidence="3" type="ORF">F0357_03500</name>
</gene>
<keyword evidence="2" id="KW-0812">Transmembrane</keyword>
<dbReference type="EMBL" id="VWNA01000001">
    <property type="protein sequence ID" value="MQT11752.1"/>
    <property type="molecule type" value="Genomic_DNA"/>
</dbReference>
<evidence type="ECO:0000256" key="1">
    <source>
        <dbReference type="SAM" id="MobiDB-lite"/>
    </source>
</evidence>
<keyword evidence="2" id="KW-1133">Transmembrane helix</keyword>
<feature type="region of interest" description="Disordered" evidence="1">
    <location>
        <begin position="1"/>
        <end position="75"/>
    </location>
</feature>
<feature type="transmembrane region" description="Helical" evidence="2">
    <location>
        <begin position="83"/>
        <end position="104"/>
    </location>
</feature>
<sequence length="302" mass="31680">MGEHTPAKTSPSCARRRRARESMFARAKGSKSLTGNVGPSSMNRSSAERGRDERHRMTAPHHRETPSRQDGSASLADRRGFGIGWRVAPAAALVLGVLAAAIPARASDRLSTRNAPAMTDALMAQNDLSEPAPTPAPTQASPAPSAADLTGVLPAGATSVQESYQDWAVVCQRQAAAEKCAMTETQIDPQSKQRIVTLELTASADGNGVSGVLYLPFGIDFRDGARLKVGDAPLGDTLAFRTCMPVACLVPVSFDANAIAALRKADVLGIDVIASQTGKPITLVLSLKGFGPAADRTIRLDN</sequence>
<accession>A0A6A7Y1S0</accession>
<dbReference type="InterPro" id="IPR038696">
    <property type="entry name" value="IalB_sf"/>
</dbReference>
<dbReference type="Proteomes" id="UP000332515">
    <property type="component" value="Unassembled WGS sequence"/>
</dbReference>
<dbReference type="AlphaFoldDB" id="A0A6A7Y1S0"/>
<evidence type="ECO:0000313" key="4">
    <source>
        <dbReference type="Proteomes" id="UP000332515"/>
    </source>
</evidence>
<proteinExistence type="predicted"/>
<feature type="compositionally biased region" description="Basic and acidic residues" evidence="1">
    <location>
        <begin position="46"/>
        <end position="67"/>
    </location>
</feature>
<feature type="compositionally biased region" description="Low complexity" evidence="1">
    <location>
        <begin position="137"/>
        <end position="147"/>
    </location>
</feature>
<evidence type="ECO:0000313" key="3">
    <source>
        <dbReference type="EMBL" id="MQT11752.1"/>
    </source>
</evidence>
<name>A0A6A7Y1S0_9HYPH</name>
<comment type="caution">
    <text evidence="3">The sequence shown here is derived from an EMBL/GenBank/DDBJ whole genome shotgun (WGS) entry which is preliminary data.</text>
</comment>
<dbReference type="Gene3D" id="2.60.40.1880">
    <property type="entry name" value="Invasion associated locus B (IalB) protein"/>
    <property type="match status" value="1"/>
</dbReference>
<dbReference type="Pfam" id="PF06776">
    <property type="entry name" value="IalB"/>
    <property type="match status" value="1"/>
</dbReference>
<reference evidence="3 4" key="1">
    <citation type="submission" date="2019-09" db="EMBL/GenBank/DDBJ databases">
        <title>Segnochrobactrum spirostomi gen. nov., sp. nov., isolated from the ciliate Spirostomum cf. yagiui and description of a novel family, Segnochrobactraceae fam. nov. within the order Rhizobiales of the class Alphaproteobacteria.</title>
        <authorList>
            <person name="Akter S."/>
            <person name="Shazib S.U.A."/>
            <person name="Shin M.K."/>
        </authorList>
    </citation>
    <scope>NUCLEOTIDE SEQUENCE [LARGE SCALE GENOMIC DNA]</scope>
    <source>
        <strain evidence="3 4">Sp-1</strain>
    </source>
</reference>